<dbReference type="InterPro" id="IPR038657">
    <property type="entry name" value="Ribosomal_bL19_sf"/>
</dbReference>
<dbReference type="GO" id="GO:0006412">
    <property type="term" value="P:translation"/>
    <property type="evidence" value="ECO:0007669"/>
    <property type="project" value="InterPro"/>
</dbReference>
<keyword evidence="4" id="KW-0934">Plastid</keyword>
<keyword evidence="2 4" id="KW-0689">Ribosomal protein</keyword>
<dbReference type="EMBL" id="MH591104">
    <property type="protein sequence ID" value="AYC64944.1"/>
    <property type="molecule type" value="Genomic_DNA"/>
</dbReference>
<comment type="similarity">
    <text evidence="1">Belongs to the bacterial ribosomal protein bL19 family.</text>
</comment>
<dbReference type="Pfam" id="PF01245">
    <property type="entry name" value="Ribosomal_L19"/>
    <property type="match status" value="1"/>
</dbReference>
<protein>
    <submittedName>
        <fullName evidence="4">Ribosomal protein L19</fullName>
    </submittedName>
</protein>
<evidence type="ECO:0000256" key="1">
    <source>
        <dbReference type="ARBA" id="ARBA00005781"/>
    </source>
</evidence>
<sequence length="113" mass="13501">MNNLSFLKHFEKKKINKTSDFSVGDYIKIGFYFKENDKKRIQFFEGIIISIKKSNFDKKITLRKLGNYGIERVFSCKSPNIEREKIVQSRKFNRSKLFYLRSFSGKNTLKKIK</sequence>
<accession>A0A386AZR9</accession>
<dbReference type="PANTHER" id="PTHR15680">
    <property type="entry name" value="RIBOSOMAL PROTEIN L19"/>
    <property type="match status" value="1"/>
</dbReference>
<geneLocation type="chloroplast" evidence="4"/>
<dbReference type="InterPro" id="IPR008991">
    <property type="entry name" value="Translation_prot_SH3-like_sf"/>
</dbReference>
<dbReference type="InterPro" id="IPR001857">
    <property type="entry name" value="Ribosomal_bL19"/>
</dbReference>
<evidence type="ECO:0000313" key="4">
    <source>
        <dbReference type="EMBL" id="AYC64944.1"/>
    </source>
</evidence>
<dbReference type="GO" id="GO:0003735">
    <property type="term" value="F:structural constituent of ribosome"/>
    <property type="evidence" value="ECO:0007669"/>
    <property type="project" value="InterPro"/>
</dbReference>
<reference evidence="4" key="1">
    <citation type="submission" date="2018-07" db="EMBL/GenBank/DDBJ databases">
        <authorList>
            <person name="Quirk P.G."/>
            <person name="Krulwich T.A."/>
        </authorList>
    </citation>
    <scope>NUCLEOTIDE SEQUENCE</scope>
</reference>
<evidence type="ECO:0000256" key="2">
    <source>
        <dbReference type="ARBA" id="ARBA00022980"/>
    </source>
</evidence>
<reference evidence="4" key="2">
    <citation type="journal article" date="2019" name="Mol. Phylogenet. Evol.">
        <title>Reassessment of the classification of bryopsidales (chlorophyta) based on chloroplast phylogenomic analyses.</title>
        <authorList>
            <person name="Cremen M.C."/>
            <person name="Leliaert F."/>
            <person name="West J."/>
            <person name="Lam D.W."/>
            <person name="Shimada S."/>
            <person name="Lopez-Bautista J.M."/>
            <person name="Verbruggen H."/>
        </authorList>
    </citation>
    <scope>NUCLEOTIDE SEQUENCE</scope>
</reference>
<name>A0A386AZR9_9CHLO</name>
<organism evidence="4">
    <name type="scientific">Boodleopsis sp. H.0758</name>
    <dbReference type="NCBI Taxonomy" id="2320802"/>
    <lineage>
        <taxon>Eukaryota</taxon>
        <taxon>Viridiplantae</taxon>
        <taxon>Chlorophyta</taxon>
        <taxon>core chlorophytes</taxon>
        <taxon>Ulvophyceae</taxon>
        <taxon>TCBD clade</taxon>
        <taxon>Bryopsidales</taxon>
        <taxon>Halimedineae</taxon>
        <taxon>Halimedaceae</taxon>
        <taxon>Rhipileae</taxon>
        <taxon>Boodleopsis</taxon>
    </lineage>
</organism>
<dbReference type="RefSeq" id="YP_009519027.1">
    <property type="nucleotide sequence ID" value="NC_039521.1"/>
</dbReference>
<dbReference type="GO" id="GO:0005840">
    <property type="term" value="C:ribosome"/>
    <property type="evidence" value="ECO:0007669"/>
    <property type="project" value="UniProtKB-KW"/>
</dbReference>
<dbReference type="GO" id="GO:1990904">
    <property type="term" value="C:ribonucleoprotein complex"/>
    <property type="evidence" value="ECO:0007669"/>
    <property type="project" value="UniProtKB-KW"/>
</dbReference>
<dbReference type="Gene3D" id="2.30.30.790">
    <property type="match status" value="1"/>
</dbReference>
<dbReference type="PRINTS" id="PR00061">
    <property type="entry name" value="RIBOSOMALL19"/>
</dbReference>
<gene>
    <name evidence="4" type="primary">rpl19</name>
</gene>
<dbReference type="PANTHER" id="PTHR15680:SF9">
    <property type="entry name" value="LARGE RIBOSOMAL SUBUNIT PROTEIN BL19M"/>
    <property type="match status" value="1"/>
</dbReference>
<evidence type="ECO:0000256" key="3">
    <source>
        <dbReference type="ARBA" id="ARBA00023274"/>
    </source>
</evidence>
<dbReference type="AlphaFoldDB" id="A0A386AZR9"/>
<keyword evidence="4" id="KW-0150">Chloroplast</keyword>
<proteinExistence type="inferred from homology"/>
<keyword evidence="3" id="KW-0687">Ribonucleoprotein</keyword>
<dbReference type="GeneID" id="38278727"/>
<dbReference type="SUPFAM" id="SSF50104">
    <property type="entry name" value="Translation proteins SH3-like domain"/>
    <property type="match status" value="1"/>
</dbReference>